<dbReference type="EMBL" id="JAHRIM010067714">
    <property type="protein sequence ID" value="MEQ2272359.1"/>
    <property type="molecule type" value="Genomic_DNA"/>
</dbReference>
<gene>
    <name evidence="1" type="ORF">XENORESO_020081</name>
</gene>
<comment type="caution">
    <text evidence="1">The sequence shown here is derived from an EMBL/GenBank/DDBJ whole genome shotgun (WGS) entry which is preliminary data.</text>
</comment>
<name>A0ABV0WSC5_9TELE</name>
<accession>A0ABV0WSC5</accession>
<sequence length="128" mass="14023">MDRLPAVLRVLHDIATENSGERSVDARGLLTQLDLSFVSLDTFRRLLGDAKVLSDMLQSPSLDLAMAVDLISALKDSLQEYRSETFVDNLWASIVKTAIECSIAIQSPEKKRSQKVSSRLGGSVITST</sequence>
<reference evidence="1 2" key="1">
    <citation type="submission" date="2021-06" db="EMBL/GenBank/DDBJ databases">
        <authorList>
            <person name="Palmer J.M."/>
        </authorList>
    </citation>
    <scope>NUCLEOTIDE SEQUENCE [LARGE SCALE GENOMIC DNA]</scope>
    <source>
        <strain evidence="1 2">XR_2019</strain>
        <tissue evidence="1">Muscle</tissue>
    </source>
</reference>
<dbReference type="Proteomes" id="UP001444071">
    <property type="component" value="Unassembled WGS sequence"/>
</dbReference>
<protein>
    <submittedName>
        <fullName evidence="1">Uncharacterized protein</fullName>
    </submittedName>
</protein>
<keyword evidence="2" id="KW-1185">Reference proteome</keyword>
<organism evidence="1 2">
    <name type="scientific">Xenotaenia resolanae</name>
    <dbReference type="NCBI Taxonomy" id="208358"/>
    <lineage>
        <taxon>Eukaryota</taxon>
        <taxon>Metazoa</taxon>
        <taxon>Chordata</taxon>
        <taxon>Craniata</taxon>
        <taxon>Vertebrata</taxon>
        <taxon>Euteleostomi</taxon>
        <taxon>Actinopterygii</taxon>
        <taxon>Neopterygii</taxon>
        <taxon>Teleostei</taxon>
        <taxon>Neoteleostei</taxon>
        <taxon>Acanthomorphata</taxon>
        <taxon>Ovalentaria</taxon>
        <taxon>Atherinomorphae</taxon>
        <taxon>Cyprinodontiformes</taxon>
        <taxon>Goodeidae</taxon>
        <taxon>Xenotaenia</taxon>
    </lineage>
</organism>
<evidence type="ECO:0000313" key="2">
    <source>
        <dbReference type="Proteomes" id="UP001444071"/>
    </source>
</evidence>
<proteinExistence type="predicted"/>
<evidence type="ECO:0000313" key="1">
    <source>
        <dbReference type="EMBL" id="MEQ2272359.1"/>
    </source>
</evidence>